<dbReference type="Proteomes" id="UP000694941">
    <property type="component" value="Unplaced"/>
</dbReference>
<feature type="domain" description="Peptidase S1" evidence="10">
    <location>
        <begin position="227"/>
        <end position="456"/>
    </location>
</feature>
<keyword evidence="6 8" id="KW-0720">Serine protease</keyword>
<keyword evidence="2" id="KW-0964">Secreted</keyword>
<dbReference type="PANTHER" id="PTHR24264">
    <property type="entry name" value="TRYPSIN-RELATED"/>
    <property type="match status" value="1"/>
</dbReference>
<dbReference type="InterPro" id="IPR009003">
    <property type="entry name" value="Peptidase_S1_PA"/>
</dbReference>
<dbReference type="SMART" id="SM00020">
    <property type="entry name" value="Tryp_SPc"/>
    <property type="match status" value="1"/>
</dbReference>
<proteinExistence type="predicted"/>
<evidence type="ECO:0000256" key="6">
    <source>
        <dbReference type="ARBA" id="ARBA00022825"/>
    </source>
</evidence>
<dbReference type="PROSITE" id="PS00135">
    <property type="entry name" value="TRYPSIN_SER"/>
    <property type="match status" value="1"/>
</dbReference>
<dbReference type="SMART" id="SM00209">
    <property type="entry name" value="TSP1"/>
    <property type="match status" value="2"/>
</dbReference>
<dbReference type="InterPro" id="IPR036383">
    <property type="entry name" value="TSP1_rpt_sf"/>
</dbReference>
<name>A0ABM1BDR6_LIMPO</name>
<sequence length="459" mass="52557">MTAACLLVLFVITDARPSKQRRLRQHSRLQLKNSEISGIADKNGLTSTPSYDDIYSHWSAWSRCSRKCKQQRMRLCISPLHCEARMLKEIKPCAGQRSRKNPAVNVDSEKVYLQTEKGATQFHVLYHLQSFVYSDWSEWSPCTRSCKTRRFRACELPVVCGTSLIYEDVLCYVKGSLCDKFYHRKERRDKQKETKEEKIEIQNRKENFTLDNKECGKPVTSSPDLRIVGGHEAQKGRWPWQVAVLNRFMEPFCGGTLIAPQWVLTAAHCVRRRLYVRAGEHDLLNTEVSEQEVRVSESFVHPNYDVETVNNDVALLRLRQPLTMNTYVQAACLPSPENELHVQTLATILGWGKQRKAAIFGTDVLHEAQVPIVDVQDCRQVYQDYYISDNMLCAGYKRGQIDSCAGDSGGPLLYKVNEKWEIHGITSFGEGCGKMGKYGIYSKVVNFVEWIKEIIVLNS</sequence>
<keyword evidence="4 8" id="KW-0378">Hydrolase</keyword>
<evidence type="ECO:0000313" key="12">
    <source>
        <dbReference type="RefSeq" id="XP_013779917.1"/>
    </source>
</evidence>
<accession>A0ABM1BDR6</accession>
<evidence type="ECO:0000256" key="5">
    <source>
        <dbReference type="ARBA" id="ARBA00022820"/>
    </source>
</evidence>
<organism evidence="11 12">
    <name type="scientific">Limulus polyphemus</name>
    <name type="common">Atlantic horseshoe crab</name>
    <dbReference type="NCBI Taxonomy" id="6850"/>
    <lineage>
        <taxon>Eukaryota</taxon>
        <taxon>Metazoa</taxon>
        <taxon>Ecdysozoa</taxon>
        <taxon>Arthropoda</taxon>
        <taxon>Chelicerata</taxon>
        <taxon>Merostomata</taxon>
        <taxon>Xiphosura</taxon>
        <taxon>Limulidae</taxon>
        <taxon>Limulus</taxon>
    </lineage>
</organism>
<keyword evidence="7" id="KW-1015">Disulfide bond</keyword>
<evidence type="ECO:0000256" key="1">
    <source>
        <dbReference type="ARBA" id="ARBA00004613"/>
    </source>
</evidence>
<keyword evidence="3 8" id="KW-0645">Protease</keyword>
<evidence type="ECO:0000256" key="2">
    <source>
        <dbReference type="ARBA" id="ARBA00022525"/>
    </source>
</evidence>
<dbReference type="InterPro" id="IPR018114">
    <property type="entry name" value="TRYPSIN_HIS"/>
</dbReference>
<evidence type="ECO:0000259" key="10">
    <source>
        <dbReference type="PROSITE" id="PS50240"/>
    </source>
</evidence>
<dbReference type="SUPFAM" id="SSF50494">
    <property type="entry name" value="Trypsin-like serine proteases"/>
    <property type="match status" value="1"/>
</dbReference>
<dbReference type="SUPFAM" id="SSF82895">
    <property type="entry name" value="TSP-1 type 1 repeat"/>
    <property type="match status" value="1"/>
</dbReference>
<keyword evidence="5" id="KW-0353">Hemolymph clotting</keyword>
<feature type="signal peptide" evidence="9">
    <location>
        <begin position="1"/>
        <end position="15"/>
    </location>
</feature>
<comment type="subcellular location">
    <subcellularLocation>
        <location evidence="1">Secreted</location>
    </subcellularLocation>
</comment>
<dbReference type="PROSITE" id="PS50092">
    <property type="entry name" value="TSP1"/>
    <property type="match status" value="1"/>
</dbReference>
<evidence type="ECO:0000256" key="3">
    <source>
        <dbReference type="ARBA" id="ARBA00022670"/>
    </source>
</evidence>
<dbReference type="PROSITE" id="PS00134">
    <property type="entry name" value="TRYPSIN_HIS"/>
    <property type="match status" value="1"/>
</dbReference>
<dbReference type="InterPro" id="IPR001254">
    <property type="entry name" value="Trypsin_dom"/>
</dbReference>
<dbReference type="InterPro" id="IPR001314">
    <property type="entry name" value="Peptidase_S1A"/>
</dbReference>
<dbReference type="Gene3D" id="2.40.10.10">
    <property type="entry name" value="Trypsin-like serine proteases"/>
    <property type="match status" value="1"/>
</dbReference>
<gene>
    <name evidence="12" type="primary">LOC106464334</name>
</gene>
<dbReference type="PRINTS" id="PR00722">
    <property type="entry name" value="CHYMOTRYPSIN"/>
</dbReference>
<evidence type="ECO:0000256" key="7">
    <source>
        <dbReference type="ARBA" id="ARBA00023157"/>
    </source>
</evidence>
<protein>
    <submittedName>
        <fullName evidence="12">Chymotrypsinogen B-like</fullName>
    </submittedName>
</protein>
<dbReference type="CDD" id="cd00190">
    <property type="entry name" value="Tryp_SPc"/>
    <property type="match status" value="1"/>
</dbReference>
<dbReference type="RefSeq" id="XP_013779917.1">
    <property type="nucleotide sequence ID" value="XM_013924463.1"/>
</dbReference>
<keyword evidence="11" id="KW-1185">Reference proteome</keyword>
<dbReference type="PROSITE" id="PS50240">
    <property type="entry name" value="TRYPSIN_DOM"/>
    <property type="match status" value="1"/>
</dbReference>
<dbReference type="GeneID" id="106464334"/>
<evidence type="ECO:0000256" key="9">
    <source>
        <dbReference type="SAM" id="SignalP"/>
    </source>
</evidence>
<dbReference type="InterPro" id="IPR033116">
    <property type="entry name" value="TRYPSIN_SER"/>
</dbReference>
<evidence type="ECO:0000256" key="4">
    <source>
        <dbReference type="ARBA" id="ARBA00022801"/>
    </source>
</evidence>
<evidence type="ECO:0000313" key="11">
    <source>
        <dbReference type="Proteomes" id="UP000694941"/>
    </source>
</evidence>
<reference evidence="12" key="1">
    <citation type="submission" date="2025-08" db="UniProtKB">
        <authorList>
            <consortium name="RefSeq"/>
        </authorList>
    </citation>
    <scope>IDENTIFICATION</scope>
    <source>
        <tissue evidence="12">Muscle</tissue>
    </source>
</reference>
<dbReference type="InterPro" id="IPR000884">
    <property type="entry name" value="TSP1_rpt"/>
</dbReference>
<evidence type="ECO:0000256" key="8">
    <source>
        <dbReference type="RuleBase" id="RU363034"/>
    </source>
</evidence>
<dbReference type="InterPro" id="IPR050127">
    <property type="entry name" value="Serine_Proteases_S1"/>
</dbReference>
<dbReference type="PANTHER" id="PTHR24264:SF65">
    <property type="entry name" value="SRCR DOMAIN-CONTAINING PROTEIN"/>
    <property type="match status" value="1"/>
</dbReference>
<dbReference type="InterPro" id="IPR043504">
    <property type="entry name" value="Peptidase_S1_PA_chymotrypsin"/>
</dbReference>
<feature type="chain" id="PRO_5046492743" evidence="9">
    <location>
        <begin position="16"/>
        <end position="459"/>
    </location>
</feature>
<dbReference type="Pfam" id="PF00089">
    <property type="entry name" value="Trypsin"/>
    <property type="match status" value="1"/>
</dbReference>
<keyword evidence="9" id="KW-0732">Signal</keyword>
<dbReference type="Gene3D" id="2.20.100.10">
    <property type="entry name" value="Thrombospondin type-1 (TSP1) repeat"/>
    <property type="match status" value="1"/>
</dbReference>